<dbReference type="RefSeq" id="WP_174410158.1">
    <property type="nucleotide sequence ID" value="NZ_BLVP01000008.1"/>
</dbReference>
<dbReference type="SUPFAM" id="SSF111369">
    <property type="entry name" value="HlyD-like secretion proteins"/>
    <property type="match status" value="2"/>
</dbReference>
<evidence type="ECO:0000259" key="2">
    <source>
        <dbReference type="Pfam" id="PF25876"/>
    </source>
</evidence>
<dbReference type="Gene3D" id="1.10.287.470">
    <property type="entry name" value="Helix hairpin bin"/>
    <property type="match status" value="1"/>
</dbReference>
<comment type="caution">
    <text evidence="3">The sequence shown here is derived from an EMBL/GenBank/DDBJ whole genome shotgun (WGS) entry which is preliminary data.</text>
</comment>
<reference evidence="3 4" key="1">
    <citation type="submission" date="2020-05" db="EMBL/GenBank/DDBJ databases">
        <title>Draft genome sequence of Desulfovibrio psychrotolerans JS1T.</title>
        <authorList>
            <person name="Ueno A."/>
            <person name="Tamazawa S."/>
            <person name="Tamamura S."/>
            <person name="Murakami T."/>
            <person name="Kiyama T."/>
            <person name="Inomata H."/>
            <person name="Amano Y."/>
            <person name="Miyakawa K."/>
            <person name="Tamaki H."/>
            <person name="Naganuma T."/>
            <person name="Kaneko K."/>
        </authorList>
    </citation>
    <scope>NUCLEOTIDE SEQUENCE [LARGE SCALE GENOMIC DNA]</scope>
    <source>
        <strain evidence="3 4">JS1</strain>
    </source>
</reference>
<dbReference type="Proteomes" id="UP000503820">
    <property type="component" value="Unassembled WGS sequence"/>
</dbReference>
<dbReference type="EMBL" id="BLVP01000008">
    <property type="protein sequence ID" value="GFM37577.1"/>
    <property type="molecule type" value="Genomic_DNA"/>
</dbReference>
<dbReference type="GO" id="GO:0015562">
    <property type="term" value="F:efflux transmembrane transporter activity"/>
    <property type="evidence" value="ECO:0007669"/>
    <property type="project" value="TreeGrafter"/>
</dbReference>
<dbReference type="AlphaFoldDB" id="A0A7J0BV53"/>
<feature type="domain" description="Multidrug resistance protein MdtA-like alpha-helical hairpin" evidence="2">
    <location>
        <begin position="138"/>
        <end position="201"/>
    </location>
</feature>
<dbReference type="Gene3D" id="2.40.50.100">
    <property type="match status" value="1"/>
</dbReference>
<evidence type="ECO:0000313" key="3">
    <source>
        <dbReference type="EMBL" id="GFM37577.1"/>
    </source>
</evidence>
<proteinExistence type="predicted"/>
<sequence>MKSSRPLVYLAVAAAVLALGMLVVGSGEKKSAAPPPEHPPLAVSALPVQRETLRHWVYGEGKAYAIRREYLFFEKAGKVVYLGTDREGLPLREGSIVSGPGEGEMLGQLLARIDTRDDLETYTSQEAYQRKSAEGISSAQADIAQAQTDLQLARLDLERSRALLKQDAIAAQELESKQAVFENARAKLRSAEARLRTAQAEYAATTADLRKAKLGLERTGLFAPFTGMVAYLNIRLGDSVAPEAVDRSSAERMSKTTPVVLIDPSQYEVVVDLPPFAAHGVQEGQQAYFFFGQTMLSPERLLHIPPEQRPPYATGIVYSITPSISEDSRTVQVKLHTVEGAEHLKDGMLVTAWIADEQRDNALVISMESLVFSDGRPSVFVFEPEPGSASSTTGKAAQRQMRMGISGISNVEVLEGVREGELVITEGRHLLVNGTAVQVVPVEGR</sequence>
<feature type="coiled-coil region" evidence="1">
    <location>
        <begin position="136"/>
        <end position="208"/>
    </location>
</feature>
<dbReference type="Pfam" id="PF25876">
    <property type="entry name" value="HH_MFP_RND"/>
    <property type="match status" value="1"/>
</dbReference>
<dbReference type="InterPro" id="IPR058624">
    <property type="entry name" value="MdtA-like_HH"/>
</dbReference>
<name>A0A7J0BV53_9BACT</name>
<keyword evidence="1" id="KW-0175">Coiled coil</keyword>
<dbReference type="GO" id="GO:1990281">
    <property type="term" value="C:efflux pump complex"/>
    <property type="evidence" value="ECO:0007669"/>
    <property type="project" value="TreeGrafter"/>
</dbReference>
<keyword evidence="4" id="KW-1185">Reference proteome</keyword>
<evidence type="ECO:0000256" key="1">
    <source>
        <dbReference type="SAM" id="Coils"/>
    </source>
</evidence>
<organism evidence="3 4">
    <name type="scientific">Desulfovibrio psychrotolerans</name>
    <dbReference type="NCBI Taxonomy" id="415242"/>
    <lineage>
        <taxon>Bacteria</taxon>
        <taxon>Pseudomonadati</taxon>
        <taxon>Thermodesulfobacteriota</taxon>
        <taxon>Desulfovibrionia</taxon>
        <taxon>Desulfovibrionales</taxon>
        <taxon>Desulfovibrionaceae</taxon>
        <taxon>Desulfovibrio</taxon>
    </lineage>
</organism>
<dbReference type="Gene3D" id="2.40.420.20">
    <property type="match status" value="1"/>
</dbReference>
<gene>
    <name evidence="3" type="ORF">DSM19430T_22610</name>
</gene>
<accession>A0A7J0BV53</accession>
<dbReference type="Gene3D" id="2.40.30.170">
    <property type="match status" value="1"/>
</dbReference>
<dbReference type="PANTHER" id="PTHR30469:SF15">
    <property type="entry name" value="HLYD FAMILY OF SECRETION PROTEINS"/>
    <property type="match status" value="1"/>
</dbReference>
<protein>
    <recommendedName>
        <fullName evidence="2">Multidrug resistance protein MdtA-like alpha-helical hairpin domain-containing protein</fullName>
    </recommendedName>
</protein>
<dbReference type="PANTHER" id="PTHR30469">
    <property type="entry name" value="MULTIDRUG RESISTANCE PROTEIN MDTA"/>
    <property type="match status" value="1"/>
</dbReference>
<evidence type="ECO:0000313" key="4">
    <source>
        <dbReference type="Proteomes" id="UP000503820"/>
    </source>
</evidence>